<name>A0AAW1Q0C8_9CHLO</name>
<dbReference type="GO" id="GO:0005524">
    <property type="term" value="F:ATP binding"/>
    <property type="evidence" value="ECO:0007669"/>
    <property type="project" value="UniProtKB-UniRule"/>
</dbReference>
<gene>
    <name evidence="5" type="ORF">WJX73_006671</name>
</gene>
<comment type="caution">
    <text evidence="5">The sequence shown here is derived from an EMBL/GenBank/DDBJ whole genome shotgun (WGS) entry which is preliminary data.</text>
</comment>
<keyword evidence="1" id="KW-0547">Nucleotide-binding</keyword>
<dbReference type="GO" id="GO:0004674">
    <property type="term" value="F:protein serine/threonine kinase activity"/>
    <property type="evidence" value="ECO:0007669"/>
    <property type="project" value="TreeGrafter"/>
</dbReference>
<evidence type="ECO:0000259" key="4">
    <source>
        <dbReference type="PROSITE" id="PS50011"/>
    </source>
</evidence>
<evidence type="ECO:0000313" key="5">
    <source>
        <dbReference type="EMBL" id="KAK9813554.1"/>
    </source>
</evidence>
<feature type="transmembrane region" description="Helical" evidence="3">
    <location>
        <begin position="12"/>
        <end position="38"/>
    </location>
</feature>
<feature type="region of interest" description="Disordered" evidence="2">
    <location>
        <begin position="42"/>
        <end position="115"/>
    </location>
</feature>
<accession>A0AAW1Q0C8</accession>
<dbReference type="PANTHER" id="PTHR44167">
    <property type="entry name" value="OVARIAN-SPECIFIC SERINE/THREONINE-PROTEIN KINASE LOK-RELATED"/>
    <property type="match status" value="1"/>
</dbReference>
<reference evidence="5 6" key="1">
    <citation type="journal article" date="2024" name="Nat. Commun.">
        <title>Phylogenomics reveals the evolutionary origins of lichenization in chlorophyte algae.</title>
        <authorList>
            <person name="Puginier C."/>
            <person name="Libourel C."/>
            <person name="Otte J."/>
            <person name="Skaloud P."/>
            <person name="Haon M."/>
            <person name="Grisel S."/>
            <person name="Petersen M."/>
            <person name="Berrin J.G."/>
            <person name="Delaux P.M."/>
            <person name="Dal Grande F."/>
            <person name="Keller J."/>
        </authorList>
    </citation>
    <scope>NUCLEOTIDE SEQUENCE [LARGE SCALE GENOMIC DNA]</scope>
    <source>
        <strain evidence="5 6">SAG 2036</strain>
    </source>
</reference>
<keyword evidence="1" id="KW-0067">ATP-binding</keyword>
<keyword evidence="3" id="KW-0472">Membrane</keyword>
<evidence type="ECO:0000256" key="3">
    <source>
        <dbReference type="SAM" id="Phobius"/>
    </source>
</evidence>
<feature type="binding site" evidence="1">
    <location>
        <position position="316"/>
    </location>
    <ligand>
        <name>ATP</name>
        <dbReference type="ChEBI" id="CHEBI:30616"/>
    </ligand>
</feature>
<feature type="compositionally biased region" description="Polar residues" evidence="2">
    <location>
        <begin position="42"/>
        <end position="76"/>
    </location>
</feature>
<dbReference type="PROSITE" id="PS50011">
    <property type="entry name" value="PROTEIN_KINASE_DOM"/>
    <property type="match status" value="1"/>
</dbReference>
<dbReference type="InterPro" id="IPR000719">
    <property type="entry name" value="Prot_kinase_dom"/>
</dbReference>
<dbReference type="Pfam" id="PF00069">
    <property type="entry name" value="Pkinase"/>
    <property type="match status" value="1"/>
</dbReference>
<dbReference type="EMBL" id="JALJOQ010000004">
    <property type="protein sequence ID" value="KAK9813554.1"/>
    <property type="molecule type" value="Genomic_DNA"/>
</dbReference>
<evidence type="ECO:0000313" key="6">
    <source>
        <dbReference type="Proteomes" id="UP001465755"/>
    </source>
</evidence>
<dbReference type="AlphaFoldDB" id="A0AAW1Q0C8"/>
<feature type="domain" description="Protein kinase" evidence="4">
    <location>
        <begin position="282"/>
        <end position="620"/>
    </location>
</feature>
<dbReference type="GO" id="GO:0005634">
    <property type="term" value="C:nucleus"/>
    <property type="evidence" value="ECO:0007669"/>
    <property type="project" value="TreeGrafter"/>
</dbReference>
<dbReference type="Gene3D" id="3.30.200.20">
    <property type="entry name" value="Phosphorylase Kinase, domain 1"/>
    <property type="match status" value="1"/>
</dbReference>
<dbReference type="Proteomes" id="UP001465755">
    <property type="component" value="Unassembled WGS sequence"/>
</dbReference>
<dbReference type="SUPFAM" id="SSF56112">
    <property type="entry name" value="Protein kinase-like (PK-like)"/>
    <property type="match status" value="1"/>
</dbReference>
<feature type="compositionally biased region" description="Low complexity" evidence="2">
    <location>
        <begin position="142"/>
        <end position="153"/>
    </location>
</feature>
<keyword evidence="6" id="KW-1185">Reference proteome</keyword>
<keyword evidence="3" id="KW-1133">Transmembrane helix</keyword>
<dbReference type="GO" id="GO:0044773">
    <property type="term" value="P:mitotic DNA damage checkpoint signaling"/>
    <property type="evidence" value="ECO:0007669"/>
    <property type="project" value="TreeGrafter"/>
</dbReference>
<feature type="compositionally biased region" description="Basic residues" evidence="2">
    <location>
        <begin position="98"/>
        <end position="111"/>
    </location>
</feature>
<dbReference type="PROSITE" id="PS00107">
    <property type="entry name" value="PROTEIN_KINASE_ATP"/>
    <property type="match status" value="1"/>
</dbReference>
<evidence type="ECO:0000256" key="2">
    <source>
        <dbReference type="SAM" id="MobiDB-lite"/>
    </source>
</evidence>
<dbReference type="Gene3D" id="1.10.510.10">
    <property type="entry name" value="Transferase(Phosphotransferase) domain 1"/>
    <property type="match status" value="1"/>
</dbReference>
<proteinExistence type="predicted"/>
<feature type="region of interest" description="Disordered" evidence="2">
    <location>
        <begin position="135"/>
        <end position="178"/>
    </location>
</feature>
<sequence length="656" mass="71849">MAAKRPPVAIWIALHIVICCTVAIPAQIISLVHLGLVLSRSKVQSSKDSNSNDTSQKKVSNRFSHSSNKGPSSNGGQRRKKMANDVNPCHPPTTTSTKKGRKDKKKGKQPHSRNILQLLRTVGQKSRQVLSRVFSTSGTLKSQCSQTTTTSTSPCNDNASSGGMQAKQQSSTTKPAATPRLIKTPTLTVNDRNTASLCGDDHCKPTSTSKAQTDSPRIKATYPAKLSPSTGPAMTPPTPAMNPSTAPNVAQQQSALPACPTSTRNACTQTAQSPPGTSWAIFKKIKLLGSGTYGKCWEAYVRGSSEETRQHLAIKKAAASDREYPTEATTLSERNRRARVQAYDQALAEKCIAKEVKCLKSTSHKNLIQVLDVLFDSAGSMIGYSMPLAKGGTAAMLMETVDRDDKFEVPALGQCLIPIPIICDVMIQTAMACDALHSAGWIHMDLKADNILFAQKYCLSKFSRNFDGHVLLADAGMAKRMPKSGKFGKVPKEMGAWAFAAPELFPTVTDKDRKVDLTKLDVFAMGKLLLQMVTLKNMGALDKQGRDVKGSTSFDREMYDWQRAMWYHVRKHNSPQTYLDVLKEHKNGMYGRLLKIAQIALDQDPCVRPNLQSFAKALMIIKEEDCRINKQCVVVSVAAQMGHFIQQKFSSNKTRQ</sequence>
<organism evidence="5 6">
    <name type="scientific">Symbiochloris irregularis</name>
    <dbReference type="NCBI Taxonomy" id="706552"/>
    <lineage>
        <taxon>Eukaryota</taxon>
        <taxon>Viridiplantae</taxon>
        <taxon>Chlorophyta</taxon>
        <taxon>core chlorophytes</taxon>
        <taxon>Trebouxiophyceae</taxon>
        <taxon>Trebouxiales</taxon>
        <taxon>Trebouxiaceae</taxon>
        <taxon>Symbiochloris</taxon>
    </lineage>
</organism>
<feature type="compositionally biased region" description="Polar residues" evidence="2">
    <location>
        <begin position="154"/>
        <end position="175"/>
    </location>
</feature>
<dbReference type="InterPro" id="IPR011009">
    <property type="entry name" value="Kinase-like_dom_sf"/>
</dbReference>
<dbReference type="InterPro" id="IPR017441">
    <property type="entry name" value="Protein_kinase_ATP_BS"/>
</dbReference>
<dbReference type="CDD" id="cd00180">
    <property type="entry name" value="PKc"/>
    <property type="match status" value="1"/>
</dbReference>
<keyword evidence="3" id="KW-0812">Transmembrane</keyword>
<feature type="region of interest" description="Disordered" evidence="2">
    <location>
        <begin position="221"/>
        <end position="247"/>
    </location>
</feature>
<evidence type="ECO:0000256" key="1">
    <source>
        <dbReference type="PROSITE-ProRule" id="PRU10141"/>
    </source>
</evidence>
<dbReference type="SMART" id="SM00220">
    <property type="entry name" value="S_TKc"/>
    <property type="match status" value="1"/>
</dbReference>
<dbReference type="PANTHER" id="PTHR44167:SF24">
    <property type="entry name" value="SERINE_THREONINE-PROTEIN KINASE CHK2"/>
    <property type="match status" value="1"/>
</dbReference>
<protein>
    <recommendedName>
        <fullName evidence="4">Protein kinase domain-containing protein</fullName>
    </recommendedName>
</protein>